<protein>
    <submittedName>
        <fullName evidence="1">Uncharacterized protein</fullName>
    </submittedName>
</protein>
<name>F3Z1M5_DESAF</name>
<dbReference type="EMBL" id="CP003221">
    <property type="protein sequence ID" value="EGJ51160.1"/>
    <property type="molecule type" value="Genomic_DNA"/>
</dbReference>
<evidence type="ECO:0000313" key="1">
    <source>
        <dbReference type="EMBL" id="EGJ51160.1"/>
    </source>
</evidence>
<dbReference type="HOGENOM" id="CLU_2824017_0_0_7"/>
<dbReference type="KEGG" id="daf:Desaf_2847"/>
<gene>
    <name evidence="1" type="ORF">Desaf_2847</name>
</gene>
<keyword evidence="2" id="KW-1185">Reference proteome</keyword>
<accession>F3Z1M5</accession>
<reference evidence="1 2" key="1">
    <citation type="journal article" date="2011" name="J. Bacteriol.">
        <title>Genome sequence of the mercury-methylating and pleomorphic Desulfovibrio africanus Strain Walvis Bay.</title>
        <authorList>
            <person name="Brown S.D."/>
            <person name="Wall J.D."/>
            <person name="Kucken A.M."/>
            <person name="Gilmour C.C."/>
            <person name="Podar M."/>
            <person name="Brandt C.C."/>
            <person name="Teshima H."/>
            <person name="Detter J.C."/>
            <person name="Han C.S."/>
            <person name="Land M.L."/>
            <person name="Lucas S."/>
            <person name="Han J."/>
            <person name="Pennacchio L."/>
            <person name="Nolan M."/>
            <person name="Pitluck S."/>
            <person name="Woyke T."/>
            <person name="Goodwin L."/>
            <person name="Palumbo A.V."/>
            <person name="Elias D.A."/>
        </authorList>
    </citation>
    <scope>NUCLEOTIDE SEQUENCE [LARGE SCALE GENOMIC DNA]</scope>
    <source>
        <strain evidence="1 2">Walvis Bay</strain>
    </source>
</reference>
<organism evidence="1 2">
    <name type="scientific">Desulfocurvibacter africanus subsp. africanus str. Walvis Bay</name>
    <dbReference type="NCBI Taxonomy" id="690850"/>
    <lineage>
        <taxon>Bacteria</taxon>
        <taxon>Pseudomonadati</taxon>
        <taxon>Thermodesulfobacteriota</taxon>
        <taxon>Desulfovibrionia</taxon>
        <taxon>Desulfovibrionales</taxon>
        <taxon>Desulfovibrionaceae</taxon>
        <taxon>Desulfocurvibacter</taxon>
    </lineage>
</organism>
<dbReference type="AlphaFoldDB" id="F3Z1M5"/>
<proteinExistence type="predicted"/>
<sequence length="66" mass="7575">MVKIASMDEARRKRSEKLKTLMARTCEHKEVIVYASERSVRCALCGASLDPFDVLVDLMQRYGPDR</sequence>
<evidence type="ECO:0000313" key="2">
    <source>
        <dbReference type="Proteomes" id="UP000007844"/>
    </source>
</evidence>
<dbReference type="Proteomes" id="UP000007844">
    <property type="component" value="Chromosome"/>
</dbReference>